<evidence type="ECO:0000313" key="2">
    <source>
        <dbReference type="EMBL" id="OHT00592.1"/>
    </source>
</evidence>
<evidence type="ECO:0000256" key="1">
    <source>
        <dbReference type="SAM" id="MobiDB-lite"/>
    </source>
</evidence>
<dbReference type="AlphaFoldDB" id="A0A1J4JQA2"/>
<name>A0A1J4JQA2_9EUKA</name>
<dbReference type="GeneID" id="94828700"/>
<dbReference type="EMBL" id="MLAK01000949">
    <property type="protein sequence ID" value="OHT00592.1"/>
    <property type="molecule type" value="Genomic_DNA"/>
</dbReference>
<evidence type="ECO:0000313" key="3">
    <source>
        <dbReference type="Proteomes" id="UP000179807"/>
    </source>
</evidence>
<dbReference type="Proteomes" id="UP000179807">
    <property type="component" value="Unassembled WGS sequence"/>
</dbReference>
<dbReference type="RefSeq" id="XP_068353728.1">
    <property type="nucleotide sequence ID" value="XM_068493996.1"/>
</dbReference>
<feature type="region of interest" description="Disordered" evidence="1">
    <location>
        <begin position="451"/>
        <end position="494"/>
    </location>
</feature>
<organism evidence="2 3">
    <name type="scientific">Tritrichomonas foetus</name>
    <dbReference type="NCBI Taxonomy" id="1144522"/>
    <lineage>
        <taxon>Eukaryota</taxon>
        <taxon>Metamonada</taxon>
        <taxon>Parabasalia</taxon>
        <taxon>Tritrichomonadida</taxon>
        <taxon>Tritrichomonadidae</taxon>
        <taxon>Tritrichomonas</taxon>
    </lineage>
</organism>
<protein>
    <submittedName>
        <fullName evidence="2">Uncharacterized protein</fullName>
    </submittedName>
</protein>
<accession>A0A1J4JQA2</accession>
<dbReference type="OrthoDB" id="10653866at2759"/>
<sequence>MRPGFTPAKLKEIAARGTLFEPNLLPDSINQTIIGLCDIVVKQHEDIMELKQSLSKTRSDLSVSKTELFKMNLHIEEINVKDDVTRILNRLTSLEESTKKFKFNMNDTTKSIQESIEKMVQKNHDVEDDLRFQISHLTPEVVGLPSTFSNEDDQPVIIDHNLVDVSPLIRGLYRDSRRIDGIGETISTIRMENENVVNAVAAAQDNLQSFNHNLHDMGLSMIKYKTLQNERTSYFQSSIRGIEKQISEIWFYLSAVNENLHHGLSNTMQSFDEIQSILTRLSKLPLPEITSLADVYVECTNNRENLAEKKVQFEGERDNFVHPPEDRFIDPTIEDVGVETIRNTTKYIIGEKVESFKQKFDESLIQMNLEDLRTRVNELTRGSNDINSKFKELTKATQKSIDDKADVITMERLFGKYQMLLDKVSQKIEEFESMSGKKGKTSRISLNYNEPIRPKKKKPHFDELPMMPKPQPKERPKSTVSARIYGTEPPNPNRAITVSQRNTITSRLACANIQHNDFA</sequence>
<dbReference type="VEuPathDB" id="TrichDB:TRFO_07937"/>
<keyword evidence="3" id="KW-1185">Reference proteome</keyword>
<proteinExistence type="predicted"/>
<reference evidence="2" key="1">
    <citation type="submission" date="2016-10" db="EMBL/GenBank/DDBJ databases">
        <authorList>
            <person name="Benchimol M."/>
            <person name="Almeida L.G."/>
            <person name="Vasconcelos A.T."/>
            <person name="Perreira-Neves A."/>
            <person name="Rosa I.A."/>
            <person name="Tasca T."/>
            <person name="Bogo M.R."/>
            <person name="de Souza W."/>
        </authorList>
    </citation>
    <scope>NUCLEOTIDE SEQUENCE [LARGE SCALE GENOMIC DNA]</scope>
    <source>
        <strain evidence="2">K</strain>
    </source>
</reference>
<gene>
    <name evidence="2" type="ORF">TRFO_07937</name>
</gene>
<comment type="caution">
    <text evidence="2">The sequence shown here is derived from an EMBL/GenBank/DDBJ whole genome shotgun (WGS) entry which is preliminary data.</text>
</comment>